<accession>A0A1R1PJ13</accession>
<feature type="domain" description="Protein kinase" evidence="9">
    <location>
        <begin position="173"/>
        <end position="490"/>
    </location>
</feature>
<gene>
    <name evidence="10" type="ORF">AX774_g5613</name>
</gene>
<protein>
    <recommendedName>
        <fullName evidence="1">non-specific serine/threonine protein kinase</fullName>
        <ecNumber evidence="1">2.7.11.1</ecNumber>
    </recommendedName>
</protein>
<evidence type="ECO:0000256" key="7">
    <source>
        <dbReference type="ARBA" id="ARBA00047899"/>
    </source>
</evidence>
<dbReference type="Gene3D" id="1.10.510.10">
    <property type="entry name" value="Transferase(Phosphotransferase) domain 1"/>
    <property type="match status" value="2"/>
</dbReference>
<keyword evidence="2" id="KW-0723">Serine/threonine-protein kinase</keyword>
<dbReference type="GO" id="GO:0005829">
    <property type="term" value="C:cytosol"/>
    <property type="evidence" value="ECO:0007669"/>
    <property type="project" value="TreeGrafter"/>
</dbReference>
<dbReference type="PANTHER" id="PTHR24343:SF137">
    <property type="entry name" value="SERINE_THREONINE-PROTEIN KINASE HRK1"/>
    <property type="match status" value="1"/>
</dbReference>
<evidence type="ECO:0000313" key="11">
    <source>
        <dbReference type="Proteomes" id="UP000188320"/>
    </source>
</evidence>
<evidence type="ECO:0000259" key="9">
    <source>
        <dbReference type="PROSITE" id="PS50011"/>
    </source>
</evidence>
<dbReference type="SMART" id="SM00220">
    <property type="entry name" value="S_TKc"/>
    <property type="match status" value="1"/>
</dbReference>
<evidence type="ECO:0000256" key="6">
    <source>
        <dbReference type="ARBA" id="ARBA00022840"/>
    </source>
</evidence>
<evidence type="ECO:0000256" key="3">
    <source>
        <dbReference type="ARBA" id="ARBA00022679"/>
    </source>
</evidence>
<keyword evidence="4" id="KW-0547">Nucleotide-binding</keyword>
<dbReference type="GO" id="GO:0004674">
    <property type="term" value="F:protein serine/threonine kinase activity"/>
    <property type="evidence" value="ECO:0007669"/>
    <property type="project" value="UniProtKB-KW"/>
</dbReference>
<dbReference type="Proteomes" id="UP000188320">
    <property type="component" value="Unassembled WGS sequence"/>
</dbReference>
<dbReference type="InterPro" id="IPR000719">
    <property type="entry name" value="Prot_kinase_dom"/>
</dbReference>
<dbReference type="Pfam" id="PF00069">
    <property type="entry name" value="Pkinase"/>
    <property type="match status" value="2"/>
</dbReference>
<dbReference type="GO" id="GO:0005524">
    <property type="term" value="F:ATP binding"/>
    <property type="evidence" value="ECO:0007669"/>
    <property type="project" value="UniProtKB-KW"/>
</dbReference>
<dbReference type="OrthoDB" id="6513151at2759"/>
<dbReference type="PANTHER" id="PTHR24343">
    <property type="entry name" value="SERINE/THREONINE KINASE"/>
    <property type="match status" value="1"/>
</dbReference>
<keyword evidence="3" id="KW-0808">Transferase</keyword>
<dbReference type="SUPFAM" id="SSF56112">
    <property type="entry name" value="Protein kinase-like (PK-like)"/>
    <property type="match status" value="1"/>
</dbReference>
<evidence type="ECO:0000256" key="8">
    <source>
        <dbReference type="ARBA" id="ARBA00048679"/>
    </source>
</evidence>
<dbReference type="EC" id="2.7.11.1" evidence="1"/>
<dbReference type="PROSITE" id="PS00108">
    <property type="entry name" value="PROTEIN_KINASE_ST"/>
    <property type="match status" value="1"/>
</dbReference>
<dbReference type="InterPro" id="IPR008271">
    <property type="entry name" value="Ser/Thr_kinase_AS"/>
</dbReference>
<dbReference type="AlphaFoldDB" id="A0A1R1PJ13"/>
<name>A0A1R1PJ13_ZANCU</name>
<keyword evidence="6" id="KW-0067">ATP-binding</keyword>
<keyword evidence="5 10" id="KW-0418">Kinase</keyword>
<reference evidence="11" key="1">
    <citation type="submission" date="2017-01" db="EMBL/GenBank/DDBJ databases">
        <authorList>
            <person name="Wang Y."/>
            <person name="White M."/>
            <person name="Kvist S."/>
            <person name="Moncalvo J.-M."/>
        </authorList>
    </citation>
    <scope>NUCLEOTIDE SEQUENCE [LARGE SCALE GENOMIC DNA]</scope>
    <source>
        <strain evidence="11">COL-18-3</strain>
    </source>
</reference>
<comment type="caution">
    <text evidence="10">The sequence shown here is derived from an EMBL/GenBank/DDBJ whole genome shotgun (WGS) entry which is preliminary data.</text>
</comment>
<evidence type="ECO:0000256" key="4">
    <source>
        <dbReference type="ARBA" id="ARBA00022741"/>
    </source>
</evidence>
<comment type="catalytic activity">
    <reaction evidence="7">
        <text>L-threonyl-[protein] + ATP = O-phospho-L-threonyl-[protein] + ADP + H(+)</text>
        <dbReference type="Rhea" id="RHEA:46608"/>
        <dbReference type="Rhea" id="RHEA-COMP:11060"/>
        <dbReference type="Rhea" id="RHEA-COMP:11605"/>
        <dbReference type="ChEBI" id="CHEBI:15378"/>
        <dbReference type="ChEBI" id="CHEBI:30013"/>
        <dbReference type="ChEBI" id="CHEBI:30616"/>
        <dbReference type="ChEBI" id="CHEBI:61977"/>
        <dbReference type="ChEBI" id="CHEBI:456216"/>
        <dbReference type="EC" id="2.7.11.1"/>
    </reaction>
</comment>
<organism evidence="10 11">
    <name type="scientific">Zancudomyces culisetae</name>
    <name type="common">Gut fungus</name>
    <name type="synonym">Smittium culisetae</name>
    <dbReference type="NCBI Taxonomy" id="1213189"/>
    <lineage>
        <taxon>Eukaryota</taxon>
        <taxon>Fungi</taxon>
        <taxon>Fungi incertae sedis</taxon>
        <taxon>Zoopagomycota</taxon>
        <taxon>Kickxellomycotina</taxon>
        <taxon>Harpellomycetes</taxon>
        <taxon>Harpellales</taxon>
        <taxon>Legeriomycetaceae</taxon>
        <taxon>Zancudomyces</taxon>
    </lineage>
</organism>
<evidence type="ECO:0000256" key="2">
    <source>
        <dbReference type="ARBA" id="ARBA00022527"/>
    </source>
</evidence>
<keyword evidence="11" id="KW-1185">Reference proteome</keyword>
<evidence type="ECO:0000256" key="5">
    <source>
        <dbReference type="ARBA" id="ARBA00022777"/>
    </source>
</evidence>
<dbReference type="EMBL" id="LSSK01001029">
    <property type="protein sequence ID" value="OMH80938.1"/>
    <property type="molecule type" value="Genomic_DNA"/>
</dbReference>
<evidence type="ECO:0000256" key="1">
    <source>
        <dbReference type="ARBA" id="ARBA00012513"/>
    </source>
</evidence>
<dbReference type="PROSITE" id="PS50011">
    <property type="entry name" value="PROTEIN_KINASE_DOM"/>
    <property type="match status" value="1"/>
</dbReference>
<comment type="catalytic activity">
    <reaction evidence="8">
        <text>L-seryl-[protein] + ATP = O-phospho-L-seryl-[protein] + ADP + H(+)</text>
        <dbReference type="Rhea" id="RHEA:17989"/>
        <dbReference type="Rhea" id="RHEA-COMP:9863"/>
        <dbReference type="Rhea" id="RHEA-COMP:11604"/>
        <dbReference type="ChEBI" id="CHEBI:15378"/>
        <dbReference type="ChEBI" id="CHEBI:29999"/>
        <dbReference type="ChEBI" id="CHEBI:30616"/>
        <dbReference type="ChEBI" id="CHEBI:83421"/>
        <dbReference type="ChEBI" id="CHEBI:456216"/>
        <dbReference type="EC" id="2.7.11.1"/>
    </reaction>
</comment>
<dbReference type="InterPro" id="IPR011009">
    <property type="entry name" value="Kinase-like_dom_sf"/>
</dbReference>
<evidence type="ECO:0000313" key="10">
    <source>
        <dbReference type="EMBL" id="OMH80938.1"/>
    </source>
</evidence>
<proteinExistence type="predicted"/>
<sequence length="517" mass="57689">MQGSEYEFNFSPDSNNCRTQYVSMQQTHNGNPANPNTRQLVPNVKTPISNNNITLESTKNVFSLHPAGDNTGVTGTGFMNCSSKSTMVNHNLGKREPTMDYLGGGDQVLYNDNVQTPDNFSGTGIDFENTGGNGYMVGSDQKTECVKDNNVFIPLNFSKLCVREGGYVFKNYGVPIHELGSGTGGVVVAVKKYNKIVSHENRVINPIKSLWAELLIGKTSHHTNLIQTIEAVLEDDSVYYSVMEYCPNDMFALLKNNCLSIAEINCYFGQLINGIAYLHNNGIAHRDLKLDNLCVNSSGVLKIIDFGCATIFRKRVIKCAGNSFKIINTPFDDYKKFLSNVKTPFDSENGGLDSIFQGFGSNGYDDVNFGNHIGEDYENHGYIDIKSSGLCGSDPYIAPEVYTRDCYDATKVDIWAAGIILLSMYNLHFPWDIANPEKDKGFSSYLNNRSEFIDNWLAEKYDCNGLIKNILNPVPDFRPDTQTIFNARWFKSIEICTENSDCISHSHSRILIQRLDP</sequence>